<organism evidence="6 7">
    <name type="scientific">Trebonia kvetii</name>
    <dbReference type="NCBI Taxonomy" id="2480626"/>
    <lineage>
        <taxon>Bacteria</taxon>
        <taxon>Bacillati</taxon>
        <taxon>Actinomycetota</taxon>
        <taxon>Actinomycetes</taxon>
        <taxon>Streptosporangiales</taxon>
        <taxon>Treboniaceae</taxon>
        <taxon>Trebonia</taxon>
    </lineage>
</organism>
<reference evidence="6 7" key="1">
    <citation type="submission" date="2018-11" db="EMBL/GenBank/DDBJ databases">
        <title>Trebonia kvetii gen.nov., sp.nov., a novel acidophilic actinobacterium, and proposal of the new actinobacterial family Treboniaceae fam. nov.</title>
        <authorList>
            <person name="Rapoport D."/>
            <person name="Sagova-Mareckova M."/>
            <person name="Sedlacek I."/>
            <person name="Provaznik J."/>
            <person name="Kralova S."/>
            <person name="Pavlinic D."/>
            <person name="Benes V."/>
            <person name="Kopecky J."/>
        </authorList>
    </citation>
    <scope>NUCLEOTIDE SEQUENCE [LARGE SCALE GENOMIC DNA]</scope>
    <source>
        <strain evidence="6 7">15Tr583</strain>
    </source>
</reference>
<evidence type="ECO:0000259" key="5">
    <source>
        <dbReference type="Pfam" id="PF13458"/>
    </source>
</evidence>
<comment type="similarity">
    <text evidence="1">Belongs to the leucine-binding protein family.</text>
</comment>
<dbReference type="AlphaFoldDB" id="A0A6P2BVS7"/>
<dbReference type="OrthoDB" id="5169139at2"/>
<feature type="signal peptide" evidence="4">
    <location>
        <begin position="1"/>
        <end position="44"/>
    </location>
</feature>
<dbReference type="InterPro" id="IPR051010">
    <property type="entry name" value="BCAA_transport"/>
</dbReference>
<evidence type="ECO:0000256" key="3">
    <source>
        <dbReference type="SAM" id="MobiDB-lite"/>
    </source>
</evidence>
<evidence type="ECO:0000313" key="6">
    <source>
        <dbReference type="EMBL" id="TVZ02401.1"/>
    </source>
</evidence>
<keyword evidence="7" id="KW-1185">Reference proteome</keyword>
<comment type="caution">
    <text evidence="6">The sequence shown here is derived from an EMBL/GenBank/DDBJ whole genome shotgun (WGS) entry which is preliminary data.</text>
</comment>
<feature type="chain" id="PRO_5026686342" evidence="4">
    <location>
        <begin position="45"/>
        <end position="439"/>
    </location>
</feature>
<gene>
    <name evidence="6" type="ORF">EAS64_26745</name>
</gene>
<sequence>MSAKNGSDAGRASRRVPLVPLTVLAALTLAGAAACSSSSSTASAGGGSSSTATSAASGSASASSTGSASAALAPFLQGKKATGTPVKIGLINNEGSSAVAEPATGDAAVAAADYANDELGGIAGHSIQVDRCSESEDTASATACANKMVQDNVAAVVIGTTGFGNTMVPIITKAGIPYVSATGSSSAELTTAGTFMWTGGFPADLGGMAKYAASQGIKKVTAYVINAPSALEGAQSVGGPLFKAAGVALTIEPVPYGVADATPQVTAGLAGKPGAAAIVADASTCTSILKALTTVSPGLPTMGNTSCLNTSTLTALGSAMNGVRIMGRSATQSDDGEAQLYRYVMAKYYPADSPSGDAVTGYQGMLGLIRALSTLTGDPTPATITTAIKAAKDVPVPAGAGLTFTCDGKAMAGLTSNCSGGDVVLTVQDGKATNPQVIK</sequence>
<dbReference type="EMBL" id="RPFW01000005">
    <property type="protein sequence ID" value="TVZ02401.1"/>
    <property type="molecule type" value="Genomic_DNA"/>
</dbReference>
<dbReference type="SUPFAM" id="SSF53822">
    <property type="entry name" value="Periplasmic binding protein-like I"/>
    <property type="match status" value="1"/>
</dbReference>
<keyword evidence="2 4" id="KW-0732">Signal</keyword>
<dbReference type="Pfam" id="PF13458">
    <property type="entry name" value="Peripla_BP_6"/>
    <property type="match status" value="1"/>
</dbReference>
<dbReference type="PANTHER" id="PTHR30483:SF6">
    <property type="entry name" value="PERIPLASMIC BINDING PROTEIN OF ABC TRANSPORTER FOR NATURAL AMINO ACIDS"/>
    <property type="match status" value="1"/>
</dbReference>
<dbReference type="RefSeq" id="WP_145857371.1">
    <property type="nucleotide sequence ID" value="NZ_RPFW01000005.1"/>
</dbReference>
<dbReference type="PANTHER" id="PTHR30483">
    <property type="entry name" value="LEUCINE-SPECIFIC-BINDING PROTEIN"/>
    <property type="match status" value="1"/>
</dbReference>
<feature type="region of interest" description="Disordered" evidence="3">
    <location>
        <begin position="38"/>
        <end position="60"/>
    </location>
</feature>
<dbReference type="Proteomes" id="UP000460272">
    <property type="component" value="Unassembled WGS sequence"/>
</dbReference>
<evidence type="ECO:0000313" key="7">
    <source>
        <dbReference type="Proteomes" id="UP000460272"/>
    </source>
</evidence>
<dbReference type="InterPro" id="IPR028082">
    <property type="entry name" value="Peripla_BP_I"/>
</dbReference>
<dbReference type="Gene3D" id="3.40.50.2300">
    <property type="match status" value="2"/>
</dbReference>
<name>A0A6P2BVS7_9ACTN</name>
<feature type="domain" description="Leucine-binding protein" evidence="5">
    <location>
        <begin position="85"/>
        <end position="412"/>
    </location>
</feature>
<protein>
    <submittedName>
        <fullName evidence="6">ABC transporter substrate-binding protein</fullName>
    </submittedName>
</protein>
<dbReference type="InterPro" id="IPR028081">
    <property type="entry name" value="Leu-bd"/>
</dbReference>
<accession>A0A6P2BVS7</accession>
<evidence type="ECO:0000256" key="1">
    <source>
        <dbReference type="ARBA" id="ARBA00010062"/>
    </source>
</evidence>
<evidence type="ECO:0000256" key="2">
    <source>
        <dbReference type="ARBA" id="ARBA00022729"/>
    </source>
</evidence>
<evidence type="ECO:0000256" key="4">
    <source>
        <dbReference type="SAM" id="SignalP"/>
    </source>
</evidence>
<dbReference type="PROSITE" id="PS51257">
    <property type="entry name" value="PROKAR_LIPOPROTEIN"/>
    <property type="match status" value="1"/>
</dbReference>
<proteinExistence type="inferred from homology"/>